<feature type="compositionally biased region" description="Basic and acidic residues" evidence="3">
    <location>
        <begin position="528"/>
        <end position="537"/>
    </location>
</feature>
<feature type="compositionally biased region" description="Basic and acidic residues" evidence="3">
    <location>
        <begin position="327"/>
        <end position="348"/>
    </location>
</feature>
<feature type="compositionally biased region" description="Pro residues" evidence="3">
    <location>
        <begin position="539"/>
        <end position="550"/>
    </location>
</feature>
<dbReference type="Proteomes" id="UP001217089">
    <property type="component" value="Unassembled WGS sequence"/>
</dbReference>
<evidence type="ECO:0000259" key="4">
    <source>
        <dbReference type="PROSITE" id="PS50831"/>
    </source>
</evidence>
<feature type="compositionally biased region" description="Polar residues" evidence="3">
    <location>
        <begin position="557"/>
        <end position="566"/>
    </location>
</feature>
<evidence type="ECO:0000256" key="3">
    <source>
        <dbReference type="SAM" id="MobiDB-lite"/>
    </source>
</evidence>
<feature type="region of interest" description="Disordered" evidence="3">
    <location>
        <begin position="1"/>
        <end position="204"/>
    </location>
</feature>
<comment type="caution">
    <text evidence="5">The sequence shown here is derived from an EMBL/GenBank/DDBJ whole genome shotgun (WGS) entry which is preliminary data.</text>
</comment>
<accession>A0ABQ9FLZ3</accession>
<feature type="compositionally biased region" description="Polar residues" evidence="3">
    <location>
        <begin position="130"/>
        <end position="141"/>
    </location>
</feature>
<feature type="domain" description="SoHo" evidence="4">
    <location>
        <begin position="249"/>
        <end position="312"/>
    </location>
</feature>
<feature type="compositionally biased region" description="Basic and acidic residues" evidence="3">
    <location>
        <begin position="358"/>
        <end position="399"/>
    </location>
</feature>
<protein>
    <recommendedName>
        <fullName evidence="4">SoHo domain-containing protein</fullName>
    </recommendedName>
</protein>
<dbReference type="EMBL" id="JARBDR010000214">
    <property type="protein sequence ID" value="KAJ8318284.1"/>
    <property type="molecule type" value="Genomic_DNA"/>
</dbReference>
<reference evidence="5 6" key="1">
    <citation type="submission" date="2022-12" db="EMBL/GenBank/DDBJ databases">
        <title>Chromosome-level genome of Tegillarca granosa.</title>
        <authorList>
            <person name="Kim J."/>
        </authorList>
    </citation>
    <scope>NUCLEOTIDE SEQUENCE [LARGE SCALE GENOMIC DNA]</scope>
    <source>
        <strain evidence="5">Teg-2019</strain>
        <tissue evidence="5">Adductor muscle</tissue>
    </source>
</reference>
<keyword evidence="2" id="KW-0965">Cell junction</keyword>
<dbReference type="PROSITE" id="PS50831">
    <property type="entry name" value="SOHO"/>
    <property type="match status" value="1"/>
</dbReference>
<feature type="compositionally biased region" description="Low complexity" evidence="3">
    <location>
        <begin position="67"/>
        <end position="80"/>
    </location>
</feature>
<evidence type="ECO:0000313" key="5">
    <source>
        <dbReference type="EMBL" id="KAJ8318284.1"/>
    </source>
</evidence>
<evidence type="ECO:0000256" key="2">
    <source>
        <dbReference type="ARBA" id="ARBA00022949"/>
    </source>
</evidence>
<keyword evidence="6" id="KW-1185">Reference proteome</keyword>
<feature type="compositionally biased region" description="Basic and acidic residues" evidence="3">
    <location>
        <begin position="1"/>
        <end position="19"/>
    </location>
</feature>
<evidence type="ECO:0000256" key="1">
    <source>
        <dbReference type="ARBA" id="ARBA00004282"/>
    </source>
</evidence>
<feature type="compositionally biased region" description="Polar residues" evidence="3">
    <location>
        <begin position="23"/>
        <end position="38"/>
    </location>
</feature>
<gene>
    <name evidence="5" type="ORF">KUTeg_003375</name>
</gene>
<dbReference type="SMART" id="SM00459">
    <property type="entry name" value="Sorb"/>
    <property type="match status" value="1"/>
</dbReference>
<dbReference type="InterPro" id="IPR003127">
    <property type="entry name" value="SoHo_dom"/>
</dbReference>
<feature type="region of interest" description="Disordered" evidence="3">
    <location>
        <begin position="320"/>
        <end position="399"/>
    </location>
</feature>
<feature type="region of interest" description="Disordered" evidence="3">
    <location>
        <begin position="465"/>
        <end position="614"/>
    </location>
</feature>
<feature type="compositionally biased region" description="Basic residues" evidence="3">
    <location>
        <begin position="594"/>
        <end position="604"/>
    </location>
</feature>
<organism evidence="5 6">
    <name type="scientific">Tegillarca granosa</name>
    <name type="common">Malaysian cockle</name>
    <name type="synonym">Anadara granosa</name>
    <dbReference type="NCBI Taxonomy" id="220873"/>
    <lineage>
        <taxon>Eukaryota</taxon>
        <taxon>Metazoa</taxon>
        <taxon>Spiralia</taxon>
        <taxon>Lophotrochozoa</taxon>
        <taxon>Mollusca</taxon>
        <taxon>Bivalvia</taxon>
        <taxon>Autobranchia</taxon>
        <taxon>Pteriomorphia</taxon>
        <taxon>Arcoida</taxon>
        <taxon>Arcoidea</taxon>
        <taxon>Arcidae</taxon>
        <taxon>Tegillarca</taxon>
    </lineage>
</organism>
<name>A0ABQ9FLZ3_TEGGR</name>
<sequence>MLDKDREVKKFYPSSHKEIFSPSPKQQKKTPMSRQVVETQVDEPVYEPMIQKTRRQDEPPDLPTSAPPVASSSTSPKPAVWSPSPQRSPITVSSKVTHKEQDELGPSSSPSREINLVKSEYKPIKIITQERPQTEAQQKTVISPKKEDTRTPHSTASGTISSRDTGPESISTTVDYSLFNGDKDKDDLPRLPPTQSPFVTLLQKGREGQIPKGAIYISEKSTVDGDVKHTDTYYAMPTQQETTETQVVEKKPIIYEGIGPTDDKGMPLAFRMNVEEKNQHDWYRQMYKSLHKTEKKEDLYGISELAEKISQEAELNTYKPTYSFPKESPEEIKKEEAKTTASEVEKTNPYKPSYELPSKARETQPPKKKDIVTKTVKARDVDAGYRSEPESAHRMKERAKNVAEAKARWEKKSLDLELPEDLQEFINYLDEWSPPSVRSKIEVYRNQPRSIIDYEPGFSSIAFQETKTSSHNPPIEKPGQFSRYTEGRKRLVSEPINVNQDEHQDPSDLYRQIQQGGEIPIKGLQKPAPEKPKKIKEQSPPPQVPPPPQLSPGQQPITKNQTNYQPITKADTKHLLNANPARNGNAIPSPPTRTHPKKQYKHNRNLVSCRTTRG</sequence>
<proteinExistence type="predicted"/>
<evidence type="ECO:0000313" key="6">
    <source>
        <dbReference type="Proteomes" id="UP001217089"/>
    </source>
</evidence>
<feature type="compositionally biased region" description="Polar residues" evidence="3">
    <location>
        <begin position="83"/>
        <end position="95"/>
    </location>
</feature>
<feature type="compositionally biased region" description="Polar residues" evidence="3">
    <location>
        <begin position="152"/>
        <end position="175"/>
    </location>
</feature>
<feature type="compositionally biased region" description="Polar residues" evidence="3">
    <location>
        <begin position="605"/>
        <end position="614"/>
    </location>
</feature>
<comment type="subcellular location">
    <subcellularLocation>
        <location evidence="1">Cell junction</location>
    </subcellularLocation>
</comment>